<dbReference type="STRING" id="415425.SAMN05444363_1062"/>
<evidence type="ECO:0000259" key="3">
    <source>
        <dbReference type="Pfam" id="PF18962"/>
    </source>
</evidence>
<evidence type="ECO:0000313" key="4">
    <source>
        <dbReference type="EMBL" id="SHI63700.1"/>
    </source>
</evidence>
<feature type="signal peptide" evidence="2">
    <location>
        <begin position="1"/>
        <end position="20"/>
    </location>
</feature>
<organism evidence="4 5">
    <name type="scientific">Flavobacterium terrae</name>
    <dbReference type="NCBI Taxonomy" id="415425"/>
    <lineage>
        <taxon>Bacteria</taxon>
        <taxon>Pseudomonadati</taxon>
        <taxon>Bacteroidota</taxon>
        <taxon>Flavobacteriia</taxon>
        <taxon>Flavobacteriales</taxon>
        <taxon>Flavobacteriaceae</taxon>
        <taxon>Flavobacterium</taxon>
    </lineage>
</organism>
<evidence type="ECO:0000313" key="5">
    <source>
        <dbReference type="Proteomes" id="UP000184488"/>
    </source>
</evidence>
<proteinExistence type="predicted"/>
<reference evidence="5" key="1">
    <citation type="submission" date="2016-11" db="EMBL/GenBank/DDBJ databases">
        <authorList>
            <person name="Varghese N."/>
            <person name="Submissions S."/>
        </authorList>
    </citation>
    <scope>NUCLEOTIDE SEQUENCE [LARGE SCALE GENOMIC DNA]</scope>
    <source>
        <strain evidence="5">DSM 18829</strain>
    </source>
</reference>
<dbReference type="RefSeq" id="WP_073309277.1">
    <property type="nucleotide sequence ID" value="NZ_FQZI01000002.1"/>
</dbReference>
<name>A0A1M6CRV0_9FLAO</name>
<sequence length="562" mass="58112">MKKITLIFVFLLLNAGFVSAQVTNITLAPVFDNSTTQQRAPNGTSGHSFMRGSSLVLASELTSIPVSTSLNSFGFVTTAGANIAVTGTITIYMKNSTDTSFTLGTNWSTIITGMTQVYSGPITIPASATNIDVTLGTPLTYTGGSVYVAYDFSTTGPFATTAATYAANSSGLTGGCVSAASATSAPATLASTSFRPVMRFGFPNTNTNDVSVESINTLGNVANVLGLPVAISAIVRNKSNTTLNNISVSANMTGSNTYSDTKMVATLAAGATQTVNFNAWTPTALGANTLSVTVPADQVNTNNSATFNNLVTCNTFGASQNPISYTGAVGFGTGSGILCTPFQESVATTVTGVNVFISNNTASVGRNVYGVILNSSGTIIATSTNTLTIANGDLSTMKTFNFSPSVAVSANQLVYFGLAQTANATAYYPIGTYTNTYLSTSYYTTALVGGAPTLLTANLGQMGIELNLTGSCALGVDSVDGIGERLNIFPNPASTNLNVRLKSLGVNANLEVYNAIGQVVIPSQKINSNEFDLNVSSLTKGVYFLKVNNDNQVSNIKFAVEK</sequence>
<accession>A0A1M6CRV0</accession>
<keyword evidence="5" id="KW-1185">Reference proteome</keyword>
<dbReference type="Pfam" id="PF18962">
    <property type="entry name" value="Por_Secre_tail"/>
    <property type="match status" value="1"/>
</dbReference>
<dbReference type="EMBL" id="FQZI01000002">
    <property type="protein sequence ID" value="SHI63700.1"/>
    <property type="molecule type" value="Genomic_DNA"/>
</dbReference>
<feature type="chain" id="PRO_5009916497" evidence="2">
    <location>
        <begin position="21"/>
        <end position="562"/>
    </location>
</feature>
<dbReference type="Proteomes" id="UP000184488">
    <property type="component" value="Unassembled WGS sequence"/>
</dbReference>
<keyword evidence="1 2" id="KW-0732">Signal</keyword>
<evidence type="ECO:0000256" key="1">
    <source>
        <dbReference type="ARBA" id="ARBA00022729"/>
    </source>
</evidence>
<evidence type="ECO:0000256" key="2">
    <source>
        <dbReference type="SAM" id="SignalP"/>
    </source>
</evidence>
<dbReference type="NCBIfam" id="TIGR04183">
    <property type="entry name" value="Por_Secre_tail"/>
    <property type="match status" value="1"/>
</dbReference>
<dbReference type="AlphaFoldDB" id="A0A1M6CRV0"/>
<feature type="domain" description="Secretion system C-terminal sorting" evidence="3">
    <location>
        <begin position="488"/>
        <end position="557"/>
    </location>
</feature>
<gene>
    <name evidence="4" type="ORF">SAMN05444363_1062</name>
</gene>
<dbReference type="InterPro" id="IPR026444">
    <property type="entry name" value="Secre_tail"/>
</dbReference>
<protein>
    <submittedName>
        <fullName evidence="4">Por secretion system C-terminal sorting domain-containing protein</fullName>
    </submittedName>
</protein>
<dbReference type="OrthoDB" id="9805017at2"/>